<accession>A0A939FRF6</accession>
<dbReference type="AlphaFoldDB" id="A0A939FRF6"/>
<dbReference type="RefSeq" id="WP_207248272.1">
    <property type="nucleotide sequence ID" value="NZ_JAFMOF010000004.1"/>
</dbReference>
<feature type="compositionally biased region" description="Low complexity" evidence="1">
    <location>
        <begin position="39"/>
        <end position="50"/>
    </location>
</feature>
<comment type="caution">
    <text evidence="2">The sequence shown here is derived from an EMBL/GenBank/DDBJ whole genome shotgun (WGS) entry which is preliminary data.</text>
</comment>
<reference evidence="2" key="1">
    <citation type="submission" date="2021-03" db="EMBL/GenBank/DDBJ databases">
        <title>Streptomyces strains.</title>
        <authorList>
            <person name="Lund M.B."/>
            <person name="Toerring T."/>
        </authorList>
    </citation>
    <scope>NUCLEOTIDE SEQUENCE</scope>
    <source>
        <strain evidence="2">JCM 4242</strain>
    </source>
</reference>
<evidence type="ECO:0008006" key="4">
    <source>
        <dbReference type="Google" id="ProtNLM"/>
    </source>
</evidence>
<evidence type="ECO:0000256" key="1">
    <source>
        <dbReference type="SAM" id="MobiDB-lite"/>
    </source>
</evidence>
<protein>
    <recommendedName>
        <fullName evidence="4">Histidine phosphatase family protein</fullName>
    </recommendedName>
</protein>
<evidence type="ECO:0000313" key="2">
    <source>
        <dbReference type="EMBL" id="MBO0655944.1"/>
    </source>
</evidence>
<organism evidence="2 3">
    <name type="scientific">Streptomyces triculaminicus</name>
    <dbReference type="NCBI Taxonomy" id="2816232"/>
    <lineage>
        <taxon>Bacteria</taxon>
        <taxon>Bacillati</taxon>
        <taxon>Actinomycetota</taxon>
        <taxon>Actinomycetes</taxon>
        <taxon>Kitasatosporales</taxon>
        <taxon>Streptomycetaceae</taxon>
        <taxon>Streptomyces</taxon>
    </lineage>
</organism>
<feature type="region of interest" description="Disordered" evidence="1">
    <location>
        <begin position="34"/>
        <end position="55"/>
    </location>
</feature>
<dbReference type="Proteomes" id="UP000664781">
    <property type="component" value="Unassembled WGS sequence"/>
</dbReference>
<dbReference type="EMBL" id="JAFMOF010000004">
    <property type="protein sequence ID" value="MBO0655944.1"/>
    <property type="molecule type" value="Genomic_DNA"/>
</dbReference>
<proteinExistence type="predicted"/>
<name>A0A939FRF6_9ACTN</name>
<sequence length="239" mass="25009">MENAPAAPRRTLLRMITSGGLVTAAGSLTAACGKGGGKASAASSDSPAGAVRSGSGADMIMIVRHGEKPKENGKKSPFGITEDGERNDHALLVRGWQRAGALVTLFAPEGGEPRKGLRRPDAVYAAGPHPGAKGLRPSETVAPVAAKLGVRTNVTYRTGDEKALAKELAARHGRTLVSWEHHAIPEIVKGLGGEVRPSPPEDWPDARFDLVWVLVRSGPGWTFTQVPQLLLAGDSQDPA</sequence>
<keyword evidence="3" id="KW-1185">Reference proteome</keyword>
<evidence type="ECO:0000313" key="3">
    <source>
        <dbReference type="Proteomes" id="UP000664781"/>
    </source>
</evidence>
<gene>
    <name evidence="2" type="ORF">J1792_25195</name>
</gene>